<dbReference type="RefSeq" id="WP_215954246.1">
    <property type="nucleotide sequence ID" value="NZ_CP076405.1"/>
</dbReference>
<gene>
    <name evidence="1" type="ORF">KOF27_18475</name>
</gene>
<evidence type="ECO:0000313" key="1">
    <source>
        <dbReference type="EMBL" id="QWQ20532.1"/>
    </source>
</evidence>
<evidence type="ECO:0000313" key="2">
    <source>
        <dbReference type="Proteomes" id="UP000682358"/>
    </source>
</evidence>
<organism evidence="1 2">
    <name type="scientific">Providencia rettgeri</name>
    <dbReference type="NCBI Taxonomy" id="587"/>
    <lineage>
        <taxon>Bacteria</taxon>
        <taxon>Pseudomonadati</taxon>
        <taxon>Pseudomonadota</taxon>
        <taxon>Gammaproteobacteria</taxon>
        <taxon>Enterobacterales</taxon>
        <taxon>Morganellaceae</taxon>
        <taxon>Providencia</taxon>
    </lineage>
</organism>
<dbReference type="EMBL" id="CP076405">
    <property type="protein sequence ID" value="QWQ20532.1"/>
    <property type="molecule type" value="Genomic_DNA"/>
</dbReference>
<protein>
    <submittedName>
        <fullName evidence="1">Uncharacterized protein</fullName>
    </submittedName>
</protein>
<sequence>MLFILDIPKNPIIRIKIFFQCLKLIFRLLGTPCFLLIHDGKNILDRQQMQKIIDLLYTDKK</sequence>
<reference evidence="1" key="1">
    <citation type="submission" date="2021-06" db="EMBL/GenBank/DDBJ databases">
        <title>Emergence of genetically related NDM-1-producing Providencia rettgeri strains in Argentina.</title>
        <authorList>
            <person name="Pasteran F."/>
            <person name="Meo A."/>
            <person name="Gomez S."/>
            <person name="Derdoy L."/>
            <person name="Albronoz E."/>
            <person name="Faccone D."/>
            <person name="Guerriero L."/>
            <person name="Archuby D."/>
            <person name="Tarzia A."/>
            <person name="Lopez M."/>
            <person name="Corso A."/>
        </authorList>
    </citation>
    <scope>NUCLEOTIDE SEQUENCE</scope>
    <source>
        <strain evidence="1">PreM15628</strain>
    </source>
</reference>
<proteinExistence type="predicted"/>
<name>A0AAJ4NIY9_PRORE</name>
<dbReference type="Proteomes" id="UP000682358">
    <property type="component" value="Chromosome"/>
</dbReference>
<dbReference type="AlphaFoldDB" id="A0AAJ4NIY9"/>
<accession>A0AAJ4NIY9</accession>